<protein>
    <submittedName>
        <fullName evidence="1">Uncharacterized protein</fullName>
    </submittedName>
</protein>
<dbReference type="KEGG" id="vg:55607641"/>
<dbReference type="RefSeq" id="YP_009837451.1">
    <property type="nucleotide sequence ID" value="NC_048700.1"/>
</dbReference>
<keyword evidence="2" id="KW-1185">Reference proteome</keyword>
<evidence type="ECO:0000313" key="2">
    <source>
        <dbReference type="Proteomes" id="UP000241488"/>
    </source>
</evidence>
<reference evidence="2" key="1">
    <citation type="submission" date="2018-02" db="EMBL/GenBank/DDBJ databases">
        <title>Complete genome of Klebsiella pneumoniae Podoviridae bacteriophage KP8.</title>
        <authorList>
            <person name="Bokovaya O."/>
            <person name="Tikunov A."/>
            <person name="Morozova V."/>
        </authorList>
    </citation>
    <scope>NUCLEOTIDE SEQUENCE [LARGE SCALE GENOMIC DNA]</scope>
</reference>
<dbReference type="GeneID" id="55607641"/>
<accession>A0A2P1CCH9</accession>
<organism evidence="1 2">
    <name type="scientific">Klebsiella phage KP8</name>
    <dbReference type="NCBI Taxonomy" id="2099850"/>
    <lineage>
        <taxon>Viruses</taxon>
        <taxon>Duplodnaviria</taxon>
        <taxon>Heunggongvirae</taxon>
        <taxon>Uroviricota</taxon>
        <taxon>Caudoviricetes</taxon>
        <taxon>Schitoviridae</taxon>
        <taxon>Enquatrovirinae</taxon>
        <taxon>Kaypoctavirus</taxon>
        <taxon>Kaypoctavirus KP8</taxon>
    </lineage>
</organism>
<dbReference type="Proteomes" id="UP000241488">
    <property type="component" value="Segment"/>
</dbReference>
<dbReference type="EMBL" id="MG922974">
    <property type="protein sequence ID" value="AVJ48921.1"/>
    <property type="molecule type" value="Genomic_DNA"/>
</dbReference>
<proteinExistence type="predicted"/>
<sequence>MKIEFKAGDIIEPVESVGISPSWRGMEIMQYEPFTRNATVRTKDGYVIHDFNLDPDFGVEFRVVQS</sequence>
<evidence type="ECO:0000313" key="1">
    <source>
        <dbReference type="EMBL" id="AVJ48921.1"/>
    </source>
</evidence>
<name>A0A2P1CCH9_9CAUD</name>